<name>A0A7J8Z5C8_9ROSI</name>
<evidence type="ECO:0000256" key="5">
    <source>
        <dbReference type="SAM" id="MobiDB-lite"/>
    </source>
</evidence>
<evidence type="ECO:0000256" key="1">
    <source>
        <dbReference type="ARBA" id="ARBA00010746"/>
    </source>
</evidence>
<protein>
    <recommendedName>
        <fullName evidence="4">Dirigent protein</fullName>
    </recommendedName>
</protein>
<dbReference type="Gene3D" id="2.40.480.10">
    <property type="entry name" value="Allene oxide cyclase-like"/>
    <property type="match status" value="1"/>
</dbReference>
<feature type="region of interest" description="Disordered" evidence="5">
    <location>
        <begin position="177"/>
        <end position="210"/>
    </location>
</feature>
<keyword evidence="7" id="KW-1185">Reference proteome</keyword>
<dbReference type="PANTHER" id="PTHR21495">
    <property type="entry name" value="NUCLEOPORIN-RELATED"/>
    <property type="match status" value="1"/>
</dbReference>
<dbReference type="GO" id="GO:0009699">
    <property type="term" value="P:phenylpropanoid biosynthetic process"/>
    <property type="evidence" value="ECO:0007669"/>
    <property type="project" value="UniProtKB-ARBA"/>
</dbReference>
<sequence>MIAHPNIIQTSSFGFGSLFAIDDPFTVGPEPTSTLIGNAQGLYVSSSQDHVVFTTVMYTNFAFTSGKFNGSSFSVFSRSSSLDAIHELAIVGGRGALRMAKGGLDSYLEHLGSEFEPLRGHVEANSPADDIGSSSHSRTVLVSTQNMDISTILKEARTKGKTTVVLSSKVTSKKMKKKVRLEESTQETESSECSPLIRHKSGNEPTTTVTHTSPVLTLHMVADSSIKL</sequence>
<dbReference type="AlphaFoldDB" id="A0A7J8Z5C8"/>
<comment type="similarity">
    <text evidence="1 4">Belongs to the plant dirigent protein family.</text>
</comment>
<accession>A0A7J8Z5C8</accession>
<feature type="non-terminal residue" evidence="6">
    <location>
        <position position="1"/>
    </location>
</feature>
<dbReference type="GO" id="GO:0048046">
    <property type="term" value="C:apoplast"/>
    <property type="evidence" value="ECO:0007669"/>
    <property type="project" value="UniProtKB-SubCell"/>
</dbReference>
<keyword evidence="3 4" id="KW-0964">Secreted</keyword>
<comment type="subcellular location">
    <subcellularLocation>
        <location evidence="4">Secreted</location>
        <location evidence="4">Extracellular space</location>
        <location evidence="4">Apoplast</location>
    </subcellularLocation>
</comment>
<evidence type="ECO:0000256" key="2">
    <source>
        <dbReference type="ARBA" id="ARBA00011738"/>
    </source>
</evidence>
<comment type="subunit">
    <text evidence="2 4">Homodimer.</text>
</comment>
<dbReference type="InterPro" id="IPR004265">
    <property type="entry name" value="Dirigent"/>
</dbReference>
<keyword evidence="4" id="KW-0052">Apoplast</keyword>
<dbReference type="InterPro" id="IPR044859">
    <property type="entry name" value="Allene_oxi_cyc_Dirigent"/>
</dbReference>
<dbReference type="Pfam" id="PF03018">
    <property type="entry name" value="Dirigent"/>
    <property type="match status" value="1"/>
</dbReference>
<evidence type="ECO:0000256" key="3">
    <source>
        <dbReference type="ARBA" id="ARBA00022525"/>
    </source>
</evidence>
<gene>
    <name evidence="6" type="ORF">Golax_018548</name>
</gene>
<comment type="function">
    <text evidence="4">Dirigent proteins impart stereoselectivity on the phenoxy radical-coupling reaction, yielding optically active lignans from two molecules of coniferyl alcohol in the biosynthesis of lignans, flavonolignans, and alkaloids and thus plays a central role in plant secondary metabolism.</text>
</comment>
<comment type="caution">
    <text evidence="6">The sequence shown here is derived from an EMBL/GenBank/DDBJ whole genome shotgun (WGS) entry which is preliminary data.</text>
</comment>
<dbReference type="EMBL" id="JABEZV010000002">
    <property type="protein sequence ID" value="MBA0706439.1"/>
    <property type="molecule type" value="Genomic_DNA"/>
</dbReference>
<organism evidence="6 7">
    <name type="scientific">Gossypium laxum</name>
    <dbReference type="NCBI Taxonomy" id="34288"/>
    <lineage>
        <taxon>Eukaryota</taxon>
        <taxon>Viridiplantae</taxon>
        <taxon>Streptophyta</taxon>
        <taxon>Embryophyta</taxon>
        <taxon>Tracheophyta</taxon>
        <taxon>Spermatophyta</taxon>
        <taxon>Magnoliopsida</taxon>
        <taxon>eudicotyledons</taxon>
        <taxon>Gunneridae</taxon>
        <taxon>Pentapetalae</taxon>
        <taxon>rosids</taxon>
        <taxon>malvids</taxon>
        <taxon>Malvales</taxon>
        <taxon>Malvaceae</taxon>
        <taxon>Malvoideae</taxon>
        <taxon>Gossypium</taxon>
    </lineage>
</organism>
<evidence type="ECO:0000313" key="7">
    <source>
        <dbReference type="Proteomes" id="UP000593574"/>
    </source>
</evidence>
<proteinExistence type="inferred from homology"/>
<evidence type="ECO:0000256" key="4">
    <source>
        <dbReference type="RuleBase" id="RU363099"/>
    </source>
</evidence>
<reference evidence="6 7" key="1">
    <citation type="journal article" date="2019" name="Genome Biol. Evol.">
        <title>Insights into the evolution of the New World diploid cottons (Gossypium, subgenus Houzingenia) based on genome sequencing.</title>
        <authorList>
            <person name="Grover C.E."/>
            <person name="Arick M.A. 2nd"/>
            <person name="Thrash A."/>
            <person name="Conover J.L."/>
            <person name="Sanders W.S."/>
            <person name="Peterson D.G."/>
            <person name="Frelichowski J.E."/>
            <person name="Scheffler J.A."/>
            <person name="Scheffler B.E."/>
            <person name="Wendel J.F."/>
        </authorList>
    </citation>
    <scope>NUCLEOTIDE SEQUENCE [LARGE SCALE GENOMIC DNA]</scope>
    <source>
        <strain evidence="6">4</strain>
        <tissue evidence="6">Leaf</tissue>
    </source>
</reference>
<dbReference type="Proteomes" id="UP000593574">
    <property type="component" value="Unassembled WGS sequence"/>
</dbReference>
<evidence type="ECO:0000313" key="6">
    <source>
        <dbReference type="EMBL" id="MBA0706439.1"/>
    </source>
</evidence>